<evidence type="ECO:0000256" key="7">
    <source>
        <dbReference type="ARBA" id="ARBA00048035"/>
    </source>
</evidence>
<name>A0ABY7QV20_9FIRM</name>
<evidence type="ECO:0000256" key="6">
    <source>
        <dbReference type="ARBA" id="ARBA00023004"/>
    </source>
</evidence>
<keyword evidence="8" id="KW-0963">Cytoplasm</keyword>
<evidence type="ECO:0000313" key="10">
    <source>
        <dbReference type="EMBL" id="WBW49753.1"/>
    </source>
</evidence>
<protein>
    <recommendedName>
        <fullName evidence="8">Ferritin</fullName>
        <ecNumber evidence="8">1.16.3.2</ecNumber>
    </recommendedName>
</protein>
<dbReference type="InterPro" id="IPR012347">
    <property type="entry name" value="Ferritin-like"/>
</dbReference>
<keyword evidence="4 8" id="KW-0479">Metal-binding</keyword>
<dbReference type="Pfam" id="PF00210">
    <property type="entry name" value="Ferritin"/>
    <property type="match status" value="1"/>
</dbReference>
<keyword evidence="6 8" id="KW-0408">Iron</keyword>
<dbReference type="EC" id="1.16.3.2" evidence="8"/>
<proteinExistence type="inferred from homology"/>
<dbReference type="SUPFAM" id="SSF47240">
    <property type="entry name" value="Ferritin-like"/>
    <property type="match status" value="1"/>
</dbReference>
<dbReference type="Proteomes" id="UP001210339">
    <property type="component" value="Chromosome"/>
</dbReference>
<feature type="domain" description="Ferritin-like diiron" evidence="9">
    <location>
        <begin position="1"/>
        <end position="143"/>
    </location>
</feature>
<sequence>MENLVQGLNTQFNFEIESAYIYLAMSSYCKAQGMDGFAHFMYHQAKEEMEHAHKFYEFLHDTDNEPTLEAIAKPEVNGGAFINIFQQAYEHEQEVTRRIRELYKKAQDDDNFETLEFLGWFIKEQVEEEDNFRGILERLERIGESWSGLYIYDRELGQR</sequence>
<dbReference type="InterPro" id="IPR009040">
    <property type="entry name" value="Ferritin-like_diiron"/>
</dbReference>
<evidence type="ECO:0000256" key="3">
    <source>
        <dbReference type="ARBA" id="ARBA00022434"/>
    </source>
</evidence>
<keyword evidence="5" id="KW-0560">Oxidoreductase</keyword>
<evidence type="ECO:0000256" key="8">
    <source>
        <dbReference type="RuleBase" id="RU361145"/>
    </source>
</evidence>
<comment type="function">
    <text evidence="1 8">Iron-storage protein.</text>
</comment>
<comment type="catalytic activity">
    <reaction evidence="7 8">
        <text>4 Fe(2+) + O2 + 6 H2O = 4 iron(III) oxide-hydroxide + 12 H(+)</text>
        <dbReference type="Rhea" id="RHEA:11972"/>
        <dbReference type="ChEBI" id="CHEBI:15377"/>
        <dbReference type="ChEBI" id="CHEBI:15378"/>
        <dbReference type="ChEBI" id="CHEBI:15379"/>
        <dbReference type="ChEBI" id="CHEBI:29033"/>
        <dbReference type="ChEBI" id="CHEBI:78619"/>
        <dbReference type="EC" id="1.16.3.2"/>
    </reaction>
</comment>
<comment type="similarity">
    <text evidence="2 8">Belongs to the ferritin family. Prokaryotic subfamily.</text>
</comment>
<dbReference type="InterPro" id="IPR001519">
    <property type="entry name" value="Ferritin"/>
</dbReference>
<evidence type="ECO:0000313" key="11">
    <source>
        <dbReference type="Proteomes" id="UP001210339"/>
    </source>
</evidence>
<evidence type="ECO:0000256" key="5">
    <source>
        <dbReference type="ARBA" id="ARBA00023002"/>
    </source>
</evidence>
<keyword evidence="11" id="KW-1185">Reference proteome</keyword>
<comment type="subcellular location">
    <subcellularLocation>
        <location evidence="8">Cytoplasm</location>
    </subcellularLocation>
</comment>
<dbReference type="InterPro" id="IPR041719">
    <property type="entry name" value="Ferritin_prok"/>
</dbReference>
<dbReference type="PANTHER" id="PTHR11431:SF127">
    <property type="entry name" value="BACTERIAL NON-HEME FERRITIN"/>
    <property type="match status" value="1"/>
</dbReference>
<organism evidence="10 11">
    <name type="scientific">Peptoniphilus equinus</name>
    <dbReference type="NCBI Taxonomy" id="3016343"/>
    <lineage>
        <taxon>Bacteria</taxon>
        <taxon>Bacillati</taxon>
        <taxon>Bacillota</taxon>
        <taxon>Tissierellia</taxon>
        <taxon>Tissierellales</taxon>
        <taxon>Peptoniphilaceae</taxon>
        <taxon>Peptoniphilus</taxon>
    </lineage>
</organism>
<reference evidence="10 11" key="1">
    <citation type="submission" date="2023-01" db="EMBL/GenBank/DDBJ databases">
        <authorList>
            <person name="Lee S.H."/>
            <person name="Jung H.S."/>
            <person name="Yun J.U."/>
        </authorList>
    </citation>
    <scope>NUCLEOTIDE SEQUENCE [LARGE SCALE GENOMIC DNA]</scope>
    <source>
        <strain evidence="10 11">CBA3646</strain>
    </source>
</reference>
<evidence type="ECO:0000256" key="2">
    <source>
        <dbReference type="ARBA" id="ARBA00006950"/>
    </source>
</evidence>
<evidence type="ECO:0000256" key="1">
    <source>
        <dbReference type="ARBA" id="ARBA00002485"/>
    </source>
</evidence>
<dbReference type="CDD" id="cd01055">
    <property type="entry name" value="Nonheme_Ferritin"/>
    <property type="match status" value="1"/>
</dbReference>
<dbReference type="RefSeq" id="WP_271191284.1">
    <property type="nucleotide sequence ID" value="NZ_CP115667.1"/>
</dbReference>
<keyword evidence="3 8" id="KW-0409">Iron storage</keyword>
<evidence type="ECO:0000256" key="4">
    <source>
        <dbReference type="ARBA" id="ARBA00022723"/>
    </source>
</evidence>
<dbReference type="InterPro" id="IPR008331">
    <property type="entry name" value="Ferritin_DPS_dom"/>
</dbReference>
<dbReference type="PANTHER" id="PTHR11431">
    <property type="entry name" value="FERRITIN"/>
    <property type="match status" value="1"/>
</dbReference>
<dbReference type="InterPro" id="IPR009078">
    <property type="entry name" value="Ferritin-like_SF"/>
</dbReference>
<accession>A0ABY7QV20</accession>
<evidence type="ECO:0000259" key="9">
    <source>
        <dbReference type="PROSITE" id="PS50905"/>
    </source>
</evidence>
<gene>
    <name evidence="10" type="ORF">O6R05_07050</name>
</gene>
<dbReference type="EMBL" id="CP115667">
    <property type="protein sequence ID" value="WBW49753.1"/>
    <property type="molecule type" value="Genomic_DNA"/>
</dbReference>
<dbReference type="PROSITE" id="PS50905">
    <property type="entry name" value="FERRITIN_LIKE"/>
    <property type="match status" value="1"/>
</dbReference>
<dbReference type="Gene3D" id="1.20.1260.10">
    <property type="match status" value="1"/>
</dbReference>